<dbReference type="PANTHER" id="PTHR40940:SF2">
    <property type="entry name" value="BATD"/>
    <property type="match status" value="1"/>
</dbReference>
<organism evidence="3 4">
    <name type="scientific">Rubritalea spongiae</name>
    <dbReference type="NCBI Taxonomy" id="430797"/>
    <lineage>
        <taxon>Bacteria</taxon>
        <taxon>Pseudomonadati</taxon>
        <taxon>Verrucomicrobiota</taxon>
        <taxon>Verrucomicrobiia</taxon>
        <taxon>Verrucomicrobiales</taxon>
        <taxon>Rubritaleaceae</taxon>
        <taxon>Rubritalea</taxon>
    </lineage>
</organism>
<feature type="transmembrane region" description="Helical" evidence="2">
    <location>
        <begin position="712"/>
        <end position="734"/>
    </location>
</feature>
<reference evidence="4" key="1">
    <citation type="journal article" date="2019" name="Int. J. Syst. Evol. Microbiol.">
        <title>The Global Catalogue of Microorganisms (GCM) 10K type strain sequencing project: providing services to taxonomists for standard genome sequencing and annotation.</title>
        <authorList>
            <consortium name="The Broad Institute Genomics Platform"/>
            <consortium name="The Broad Institute Genome Sequencing Center for Infectious Disease"/>
            <person name="Wu L."/>
            <person name="Ma J."/>
        </authorList>
    </citation>
    <scope>NUCLEOTIDE SEQUENCE [LARGE SCALE GENOMIC DNA]</scope>
    <source>
        <strain evidence="4">JCM 16545</strain>
    </source>
</reference>
<dbReference type="RefSeq" id="WP_377095290.1">
    <property type="nucleotide sequence ID" value="NZ_JBHSJM010000001.1"/>
</dbReference>
<evidence type="ECO:0008006" key="5">
    <source>
        <dbReference type="Google" id="ProtNLM"/>
    </source>
</evidence>
<comment type="caution">
    <text evidence="3">The sequence shown here is derived from an EMBL/GenBank/DDBJ whole genome shotgun (WGS) entry which is preliminary data.</text>
</comment>
<feature type="repeat" description="TPR" evidence="1">
    <location>
        <begin position="651"/>
        <end position="684"/>
    </location>
</feature>
<dbReference type="Gene3D" id="1.25.40.10">
    <property type="entry name" value="Tetratricopeptide repeat domain"/>
    <property type="match status" value="1"/>
</dbReference>
<dbReference type="PROSITE" id="PS50005">
    <property type="entry name" value="TPR"/>
    <property type="match status" value="1"/>
</dbReference>
<evidence type="ECO:0000256" key="2">
    <source>
        <dbReference type="SAM" id="Phobius"/>
    </source>
</evidence>
<keyword evidence="2" id="KW-0472">Membrane</keyword>
<evidence type="ECO:0000313" key="3">
    <source>
        <dbReference type="EMBL" id="MFD2276069.1"/>
    </source>
</evidence>
<dbReference type="PANTHER" id="PTHR40940">
    <property type="entry name" value="PROTEIN BATD-RELATED"/>
    <property type="match status" value="1"/>
</dbReference>
<sequence>MKHLLVICILWFPLVSLAQEYSEEPEIQLRTTQVKPEITTRSIFPDRLASAVVHFDTYIEQPFLDLIENDSCRIVNVESYDTEDKEGIASAAIIQFQVKKAGIATLPSITFRSDTKKYETQPIQFLASEPIRSDQMSLTITPTKTKVYVGEPVRFELTWQSSLQAAALQNLRLHPELFDNKDIEVAIPRNTDDENVQVGLPIGGRRTIATRQLDSKNAKTLGTITLPLYLRFNQVGRFELPPTKLEISKLAKPKSSFAQYVAHFNNSLFIPTDDQQLYQRLFTTSKAIEIEVLPLPNNEHSPHFSGIYTPAELTASINPSNSIQIGQLLEIEINLKTDTPSTFLELPKLNEQPDIDERFLVTGDFGKVWHDGSTSFKQRIRILSTTIQHIPPLHFKLFNPDSGHYETVNTPTIPLEVKPYKNQNTISLKSLNATQPLLSNTEGIWYNYPQQPMNDVFQSLLQCIDKYFWLILLVVLAVTALLVPVLRELRKRALNPNYQLQRAAYKKFRQTPATNPQKWELLLAWLAAHFQSNKKAWTYSDTYTALKKLKADQSDLETLATIHQLHDQAIYTQEKPSPDYKQLNNIAKRLAKLLPLILFCSLISANTIHASSIWQQAEQNFQLAQEKNKPQLYAQAALQFEESAKNNTRPTTSWYNAGNAWFQAGEIGRSIVAYRHAQQLDPLDKNIEQNLSAARTLVANGIPLTQSWWDKIPLIGLKTLTLLLSLIFAVFLLIKIRCDNKRLTKCTLLSGIILLSFLATTTVKIAQQKPQGVITNNKVVAKKGPSYAYASAFDSSLKDGLEFTLLETRNNWHLIQLQDKRQCWIPTSQATLIQ</sequence>
<keyword evidence="2" id="KW-1133">Transmembrane helix</keyword>
<keyword evidence="1" id="KW-0802">TPR repeat</keyword>
<dbReference type="InterPro" id="IPR019734">
    <property type="entry name" value="TPR_rpt"/>
</dbReference>
<dbReference type="SUPFAM" id="SSF48452">
    <property type="entry name" value="TPR-like"/>
    <property type="match status" value="1"/>
</dbReference>
<gene>
    <name evidence="3" type="ORF">ACFSQZ_06290</name>
</gene>
<feature type="transmembrane region" description="Helical" evidence="2">
    <location>
        <begin position="746"/>
        <end position="766"/>
    </location>
</feature>
<keyword evidence="2" id="KW-0812">Transmembrane</keyword>
<dbReference type="Proteomes" id="UP001597297">
    <property type="component" value="Unassembled WGS sequence"/>
</dbReference>
<feature type="transmembrane region" description="Helical" evidence="2">
    <location>
        <begin position="467"/>
        <end position="486"/>
    </location>
</feature>
<dbReference type="InterPro" id="IPR011990">
    <property type="entry name" value="TPR-like_helical_dom_sf"/>
</dbReference>
<feature type="transmembrane region" description="Helical" evidence="2">
    <location>
        <begin position="593"/>
        <end position="614"/>
    </location>
</feature>
<dbReference type="EMBL" id="JBHUJC010000019">
    <property type="protein sequence ID" value="MFD2276069.1"/>
    <property type="molecule type" value="Genomic_DNA"/>
</dbReference>
<keyword evidence="4" id="KW-1185">Reference proteome</keyword>
<name>A0ABW5E112_9BACT</name>
<proteinExistence type="predicted"/>
<dbReference type="InterPro" id="IPR025738">
    <property type="entry name" value="BatD"/>
</dbReference>
<evidence type="ECO:0000313" key="4">
    <source>
        <dbReference type="Proteomes" id="UP001597297"/>
    </source>
</evidence>
<evidence type="ECO:0000256" key="1">
    <source>
        <dbReference type="PROSITE-ProRule" id="PRU00339"/>
    </source>
</evidence>
<accession>A0ABW5E112</accession>
<protein>
    <recommendedName>
        <fullName evidence="5">Protein BatD</fullName>
    </recommendedName>
</protein>